<protein>
    <submittedName>
        <fullName evidence="3">Cornifelin homolog A-like</fullName>
    </submittedName>
</protein>
<dbReference type="OrthoDB" id="1045822at2759"/>
<keyword evidence="2" id="KW-1185">Reference proteome</keyword>
<comment type="similarity">
    <text evidence="1">Belongs to the cornifelin family.</text>
</comment>
<evidence type="ECO:0000313" key="2">
    <source>
        <dbReference type="Proteomes" id="UP000186698"/>
    </source>
</evidence>
<proteinExistence type="inferred from homology"/>
<gene>
    <name evidence="3 4" type="primary">LOC108696707</name>
</gene>
<reference evidence="3 4" key="1">
    <citation type="submission" date="2025-04" db="UniProtKB">
        <authorList>
            <consortium name="RefSeq"/>
        </authorList>
    </citation>
    <scope>IDENTIFICATION</scope>
    <source>
        <strain evidence="3 4">J_2021</strain>
        <tissue evidence="3 4">Erythrocytes</tissue>
    </source>
</reference>
<organism evidence="2 4">
    <name type="scientific">Xenopus laevis</name>
    <name type="common">African clawed frog</name>
    <dbReference type="NCBI Taxonomy" id="8355"/>
    <lineage>
        <taxon>Eukaryota</taxon>
        <taxon>Metazoa</taxon>
        <taxon>Chordata</taxon>
        <taxon>Craniata</taxon>
        <taxon>Vertebrata</taxon>
        <taxon>Euteleostomi</taxon>
        <taxon>Amphibia</taxon>
        <taxon>Batrachia</taxon>
        <taxon>Anura</taxon>
        <taxon>Pipoidea</taxon>
        <taxon>Pipidae</taxon>
        <taxon>Xenopodinae</taxon>
        <taxon>Xenopus</taxon>
        <taxon>Xenopus</taxon>
    </lineage>
</organism>
<dbReference type="InterPro" id="IPR006461">
    <property type="entry name" value="PLAC_motif_containing"/>
</dbReference>
<dbReference type="AlphaFoldDB" id="A0A8J1L7D8"/>
<accession>A0A8J1L7D8</accession>
<evidence type="ECO:0000313" key="4">
    <source>
        <dbReference type="RefSeq" id="XP_041425472.1"/>
    </source>
</evidence>
<dbReference type="Proteomes" id="UP000186698">
    <property type="component" value="Chromosome 7L"/>
</dbReference>
<dbReference type="Pfam" id="PF04749">
    <property type="entry name" value="PLAC8"/>
    <property type="match status" value="1"/>
</dbReference>
<dbReference type="GeneID" id="108696707"/>
<name>A0A8J1L7D8_XENLA</name>
<dbReference type="RefSeq" id="XP_018081798.1">
    <property type="nucleotide sequence ID" value="XM_018226309.2"/>
</dbReference>
<evidence type="ECO:0000256" key="1">
    <source>
        <dbReference type="ARBA" id="ARBA00009024"/>
    </source>
</evidence>
<dbReference type="NCBIfam" id="TIGR01571">
    <property type="entry name" value="A_thal_Cys_rich"/>
    <property type="match status" value="1"/>
</dbReference>
<dbReference type="RefSeq" id="XP_041425472.1">
    <property type="nucleotide sequence ID" value="XM_041569538.1"/>
</dbReference>
<evidence type="ECO:0000313" key="3">
    <source>
        <dbReference type="RefSeq" id="XP_018081798.1"/>
    </source>
</evidence>
<dbReference type="KEGG" id="xla:108696707"/>
<dbReference type="PANTHER" id="PTHR15907">
    <property type="entry name" value="DUF614 FAMILY PROTEIN-RELATED"/>
    <property type="match status" value="1"/>
</dbReference>
<sequence>MSQTISFQPQAVQGCANSNANSNINQWDSEVFDCCQDMGICLCGTFLPMCLACKVAQDYGECCCLPFLSGTVIAMRTGIRERYHIPGSICEDCVCLTFCGPCTLCQMARELNIRK</sequence>